<dbReference type="EMBL" id="QPFP01000033">
    <property type="protein sequence ID" value="TEB28348.1"/>
    <property type="molecule type" value="Genomic_DNA"/>
</dbReference>
<dbReference type="Gene3D" id="2.60.120.200">
    <property type="match status" value="2"/>
</dbReference>
<proteinExistence type="predicted"/>
<keyword evidence="1" id="KW-0732">Signal</keyword>
<protein>
    <submittedName>
        <fullName evidence="2">Laminarinase</fullName>
    </submittedName>
</protein>
<dbReference type="InterPro" id="IPR050546">
    <property type="entry name" value="Glycosyl_Hydrlase_16"/>
</dbReference>
<dbReference type="Proteomes" id="UP000298030">
    <property type="component" value="Unassembled WGS sequence"/>
</dbReference>
<dbReference type="GO" id="GO:0009251">
    <property type="term" value="P:glucan catabolic process"/>
    <property type="evidence" value="ECO:0007669"/>
    <property type="project" value="TreeGrafter"/>
</dbReference>
<dbReference type="PANTHER" id="PTHR10963:SF24">
    <property type="entry name" value="GLYCOSIDASE C21B10.07-RELATED"/>
    <property type="match status" value="1"/>
</dbReference>
<dbReference type="InterPro" id="IPR013320">
    <property type="entry name" value="ConA-like_dom_sf"/>
</dbReference>
<dbReference type="Pfam" id="PF26113">
    <property type="entry name" value="GH16_XgeA"/>
    <property type="match status" value="2"/>
</dbReference>
<evidence type="ECO:0000313" key="3">
    <source>
        <dbReference type="Proteomes" id="UP000298030"/>
    </source>
</evidence>
<dbReference type="STRING" id="71717.A0A4Y7T344"/>
<dbReference type="SUPFAM" id="SSF49899">
    <property type="entry name" value="Concanavalin A-like lectins/glucanases"/>
    <property type="match status" value="1"/>
</dbReference>
<gene>
    <name evidence="2" type="ORF">FA13DRAFT_1711911</name>
</gene>
<feature type="signal peptide" evidence="1">
    <location>
        <begin position="1"/>
        <end position="20"/>
    </location>
</feature>
<evidence type="ECO:0000256" key="1">
    <source>
        <dbReference type="SAM" id="SignalP"/>
    </source>
</evidence>
<reference evidence="2 3" key="1">
    <citation type="journal article" date="2019" name="Nat. Ecol. Evol.">
        <title>Megaphylogeny resolves global patterns of mushroom evolution.</title>
        <authorList>
            <person name="Varga T."/>
            <person name="Krizsan K."/>
            <person name="Foldi C."/>
            <person name="Dima B."/>
            <person name="Sanchez-Garcia M."/>
            <person name="Sanchez-Ramirez S."/>
            <person name="Szollosi G.J."/>
            <person name="Szarkandi J.G."/>
            <person name="Papp V."/>
            <person name="Albert L."/>
            <person name="Andreopoulos W."/>
            <person name="Angelini C."/>
            <person name="Antonin V."/>
            <person name="Barry K.W."/>
            <person name="Bougher N.L."/>
            <person name="Buchanan P."/>
            <person name="Buyck B."/>
            <person name="Bense V."/>
            <person name="Catcheside P."/>
            <person name="Chovatia M."/>
            <person name="Cooper J."/>
            <person name="Damon W."/>
            <person name="Desjardin D."/>
            <person name="Finy P."/>
            <person name="Geml J."/>
            <person name="Haridas S."/>
            <person name="Hughes K."/>
            <person name="Justo A."/>
            <person name="Karasinski D."/>
            <person name="Kautmanova I."/>
            <person name="Kiss B."/>
            <person name="Kocsube S."/>
            <person name="Kotiranta H."/>
            <person name="LaButti K.M."/>
            <person name="Lechner B.E."/>
            <person name="Liimatainen K."/>
            <person name="Lipzen A."/>
            <person name="Lukacs Z."/>
            <person name="Mihaltcheva S."/>
            <person name="Morgado L.N."/>
            <person name="Niskanen T."/>
            <person name="Noordeloos M.E."/>
            <person name="Ohm R.A."/>
            <person name="Ortiz-Santana B."/>
            <person name="Ovrebo C."/>
            <person name="Racz N."/>
            <person name="Riley R."/>
            <person name="Savchenko A."/>
            <person name="Shiryaev A."/>
            <person name="Soop K."/>
            <person name="Spirin V."/>
            <person name="Szebenyi C."/>
            <person name="Tomsovsky M."/>
            <person name="Tulloss R.E."/>
            <person name="Uehling J."/>
            <person name="Grigoriev I.V."/>
            <person name="Vagvolgyi C."/>
            <person name="Papp T."/>
            <person name="Martin F.M."/>
            <person name="Miettinen O."/>
            <person name="Hibbett D.S."/>
            <person name="Nagy L.G."/>
        </authorList>
    </citation>
    <scope>NUCLEOTIDE SEQUENCE [LARGE SCALE GENOMIC DNA]</scope>
    <source>
        <strain evidence="2 3">FP101781</strain>
    </source>
</reference>
<dbReference type="PANTHER" id="PTHR10963">
    <property type="entry name" value="GLYCOSYL HYDROLASE-RELATED"/>
    <property type="match status" value="1"/>
</dbReference>
<evidence type="ECO:0000313" key="2">
    <source>
        <dbReference type="EMBL" id="TEB28348.1"/>
    </source>
</evidence>
<accession>A0A4Y7T344</accession>
<dbReference type="AlphaFoldDB" id="A0A4Y7T344"/>
<comment type="caution">
    <text evidence="2">The sequence shown here is derived from an EMBL/GenBank/DDBJ whole genome shotgun (WGS) entry which is preliminary data.</text>
</comment>
<keyword evidence="3" id="KW-1185">Reference proteome</keyword>
<dbReference type="OrthoDB" id="192832at2759"/>
<feature type="chain" id="PRO_5021389092" evidence="1">
    <location>
        <begin position="21"/>
        <end position="320"/>
    </location>
</feature>
<name>A0A4Y7T344_COPMI</name>
<sequence>MLTYFLFPILLCLNAPAVLGANYALSEAIIGPAFYDKFIWFYAADPSHGRVNYTDKDTSKRLNLTYVGKLEPSLQRSSRWALRWTWSNACTEFPTYASSNSFILRADYKTVLNPSGAGRNSVRTFVICLKDVVRTWPAIWETKAAVWPTGGEVDVLEGVHGKAPNVATLHTTAERHLLPRTTAKAGVTSGSQRLKALVPASTRTGVDGLLWRGGQTFIKMWFWHRMSGNVPAFISNPTEKLNTDGWGTPAAFFPNTTCDMTKHFMDHHIIINLTFCGDWAGPAYASSGCPTTCADFVNKNTDYFKDAYFDIAAVRIYKQA</sequence>
<organism evidence="2 3">
    <name type="scientific">Coprinellus micaceus</name>
    <name type="common">Glistening ink-cap mushroom</name>
    <name type="synonym">Coprinus micaceus</name>
    <dbReference type="NCBI Taxonomy" id="71717"/>
    <lineage>
        <taxon>Eukaryota</taxon>
        <taxon>Fungi</taxon>
        <taxon>Dikarya</taxon>
        <taxon>Basidiomycota</taxon>
        <taxon>Agaricomycotina</taxon>
        <taxon>Agaricomycetes</taxon>
        <taxon>Agaricomycetidae</taxon>
        <taxon>Agaricales</taxon>
        <taxon>Agaricineae</taxon>
        <taxon>Psathyrellaceae</taxon>
        <taxon>Coprinellus</taxon>
    </lineage>
</organism>